<evidence type="ECO:0000313" key="2">
    <source>
        <dbReference type="EMBL" id="AVP43127.1"/>
    </source>
</evidence>
<dbReference type="Gene3D" id="3.40.710.10">
    <property type="entry name" value="DD-peptidase/beta-lactamase superfamily"/>
    <property type="match status" value="1"/>
</dbReference>
<dbReference type="EMBL" id="MH025888">
    <property type="protein sequence ID" value="AVP43127.1"/>
    <property type="molecule type" value="Genomic_DNA"/>
</dbReference>
<keyword evidence="2" id="KW-0121">Carboxypeptidase</keyword>
<evidence type="ECO:0000313" key="3">
    <source>
        <dbReference type="Proteomes" id="UP000241872"/>
    </source>
</evidence>
<evidence type="ECO:0000259" key="1">
    <source>
        <dbReference type="Pfam" id="PF00144"/>
    </source>
</evidence>
<proteinExistence type="predicted"/>
<keyword evidence="2" id="KW-0645">Protease</keyword>
<dbReference type="SUPFAM" id="SSF56601">
    <property type="entry name" value="beta-lactamase/transpeptidase-like"/>
    <property type="match status" value="1"/>
</dbReference>
<sequence>MANDVSGLAGYLFYLDDSTAPLNPEPFLPSSGLPYPIRGLDANTDYSNRIYVTAIDNAGNETDPIPLEEALDELSPFPASTLSPTPEQSPMNSTRTTAIDNIIKRCIAAGAGPGVTVGITSPWGYYLGSFGEGTGVDRHFLMGSQTKSFLSWAVMMAIDEGRLSLDTTINDILDTPWSTNPTIQQLMMMRSGMYNYQSDSAFGLQVVMNPAMSYSLQQMIAKSRNGAKQFEPGEKYDYNNGNSFALALMLEETDPEGRKIHEIIKQDILDPLDLVNTNFPTVTSGPPAPSAALYSWNFLLSLIGIKLRQNVTVQNPNITWAAGCMTSVVGDMLKWGKELRDCTLLSPESADLIHTTHIMYPSAPYGLNKDGATEFGYGLHGHIKVGSWRGSDGSWIGCDSATMYEPTTGTIITVYENFQTPGLLSLATVWHECAEYLMPGSATYPGYQTGENAAGTVGTSLKKLGTLSEGAVFAPGTEGVEFDNASAVSTTRDETAAFTIASDAKALVAWVSAQGSTDWGGAAVKAKIDGIEMEKVVSTTDGTTSGNGLVCFRLLNPPTGANKKVTFEGMGSLAHYYANGAASYKNVGSFGAPVKNRGSGSSASLTVGGTTSLDMVVGGYYFQGAHNSFNKNVRGVRGQAAFVNQGLLFGDSAAGGDVTLTETFTSSIQWSGTAFVLRAEEG</sequence>
<protein>
    <submittedName>
        <fullName evidence="2">D-ala-D-ala-carboxypeptidase</fullName>
    </submittedName>
</protein>
<dbReference type="InterPro" id="IPR012338">
    <property type="entry name" value="Beta-lactam/transpept-like"/>
</dbReference>
<keyword evidence="2" id="KW-0378">Hydrolase</keyword>
<accession>A0A2P1N568</accession>
<dbReference type="GO" id="GO:0004180">
    <property type="term" value="F:carboxypeptidase activity"/>
    <property type="evidence" value="ECO:0007669"/>
    <property type="project" value="UniProtKB-KW"/>
</dbReference>
<name>A0A2P1N568_9CAUD</name>
<dbReference type="InterPro" id="IPR050789">
    <property type="entry name" value="Diverse_Enzym_Activities"/>
</dbReference>
<dbReference type="InterPro" id="IPR001466">
    <property type="entry name" value="Beta-lactam-related"/>
</dbReference>
<dbReference type="Pfam" id="PF00144">
    <property type="entry name" value="Beta-lactamase"/>
    <property type="match status" value="1"/>
</dbReference>
<organism evidence="2 3">
    <name type="scientific">Mycobacterium phage BigMama</name>
    <dbReference type="NCBI Taxonomy" id="2126786"/>
    <lineage>
        <taxon>Viruses</taxon>
        <taxon>Duplodnaviria</taxon>
        <taxon>Heunggongvirae</taxon>
        <taxon>Uroviricota</taxon>
        <taxon>Caudoviricetes</taxon>
        <taxon>Dclasvirinae</taxon>
        <taxon>Plotvirus</taxon>
        <taxon>Plotvirus plot</taxon>
    </lineage>
</organism>
<feature type="domain" description="Beta-lactamase-related" evidence="1">
    <location>
        <begin position="101"/>
        <end position="421"/>
    </location>
</feature>
<reference evidence="3" key="1">
    <citation type="submission" date="2018-03" db="EMBL/GenBank/DDBJ databases">
        <authorList>
            <person name="Robinson P."/>
            <person name="Figel D."/>
            <person name="Zack K.M."/>
            <person name="Garlena R.A."/>
            <person name="Russell D.A."/>
            <person name="Pope W.H."/>
            <person name="Jacobs-Sera D."/>
            <person name="Hatfull G.F."/>
        </authorList>
    </citation>
    <scope>NUCLEOTIDE SEQUENCE [LARGE SCALE GENOMIC DNA]</scope>
</reference>
<dbReference type="PANTHER" id="PTHR43283:SF18">
    <property type="match status" value="1"/>
</dbReference>
<dbReference type="PANTHER" id="PTHR43283">
    <property type="entry name" value="BETA-LACTAMASE-RELATED"/>
    <property type="match status" value="1"/>
</dbReference>
<gene>
    <name evidence="2" type="primary">29</name>
    <name evidence="2" type="ORF">PBI_BIGMAMA_29</name>
</gene>
<dbReference type="Proteomes" id="UP000241872">
    <property type="component" value="Segment"/>
</dbReference>